<dbReference type="EMBL" id="CAJJDM010000068">
    <property type="protein sequence ID" value="CAD8081902.1"/>
    <property type="molecule type" value="Genomic_DNA"/>
</dbReference>
<comment type="caution">
    <text evidence="2">The sequence shown here is derived from an EMBL/GenBank/DDBJ whole genome shotgun (WGS) entry which is preliminary data.</text>
</comment>
<sequence>MGPVCSAQKRKSKAHEQKEEFRVSNQPCLDATSLAGQSLPLELKNQFGLEDSVQNLMKLFKRFTMFLDLVGNLDQLPQHTRDKLNNCIVIKQNISIIIQNNVKRVMREQQIIKRIDESDYYLIFNDRKFASTLNQMMSKLSNVILTELKPDEDFQSAFPILAVSFEEEAEKINNIVEKLKNNINISIRKGSSQHSISINQQQSNRKASQQ</sequence>
<feature type="coiled-coil region" evidence="1">
    <location>
        <begin position="162"/>
        <end position="189"/>
    </location>
</feature>
<reference evidence="2" key="1">
    <citation type="submission" date="2021-01" db="EMBL/GenBank/DDBJ databases">
        <authorList>
            <consortium name="Genoscope - CEA"/>
            <person name="William W."/>
        </authorList>
    </citation>
    <scope>NUCLEOTIDE SEQUENCE</scope>
</reference>
<protein>
    <submittedName>
        <fullName evidence="2">Uncharacterized protein</fullName>
    </submittedName>
</protein>
<evidence type="ECO:0000256" key="1">
    <source>
        <dbReference type="SAM" id="Coils"/>
    </source>
</evidence>
<gene>
    <name evidence="2" type="ORF">PPRIM_AZ9-3.1.T0660227</name>
</gene>
<keyword evidence="1" id="KW-0175">Coiled coil</keyword>
<name>A0A8S1MRC6_PARPR</name>
<proteinExistence type="predicted"/>
<evidence type="ECO:0000313" key="2">
    <source>
        <dbReference type="EMBL" id="CAD8081902.1"/>
    </source>
</evidence>
<accession>A0A8S1MRC6</accession>
<organism evidence="2 3">
    <name type="scientific">Paramecium primaurelia</name>
    <dbReference type="NCBI Taxonomy" id="5886"/>
    <lineage>
        <taxon>Eukaryota</taxon>
        <taxon>Sar</taxon>
        <taxon>Alveolata</taxon>
        <taxon>Ciliophora</taxon>
        <taxon>Intramacronucleata</taxon>
        <taxon>Oligohymenophorea</taxon>
        <taxon>Peniculida</taxon>
        <taxon>Parameciidae</taxon>
        <taxon>Paramecium</taxon>
    </lineage>
</organism>
<dbReference type="AlphaFoldDB" id="A0A8S1MRC6"/>
<keyword evidence="3" id="KW-1185">Reference proteome</keyword>
<evidence type="ECO:0000313" key="3">
    <source>
        <dbReference type="Proteomes" id="UP000688137"/>
    </source>
</evidence>
<dbReference type="OMA" id="LFKRFTM"/>
<dbReference type="Proteomes" id="UP000688137">
    <property type="component" value="Unassembled WGS sequence"/>
</dbReference>